<protein>
    <submittedName>
        <fullName evidence="1">Uncharacterized protein</fullName>
    </submittedName>
</protein>
<dbReference type="STRING" id="1618747.UW02_C0014G0006"/>
<dbReference type="Proteomes" id="UP000034751">
    <property type="component" value="Unassembled WGS sequence"/>
</dbReference>
<name>A0A0G1FA52_9BACT</name>
<dbReference type="EMBL" id="LCGS01000014">
    <property type="protein sequence ID" value="KKT19165.1"/>
    <property type="molecule type" value="Genomic_DNA"/>
</dbReference>
<reference evidence="1 2" key="1">
    <citation type="journal article" date="2015" name="Nature">
        <title>rRNA introns, odd ribosomes, and small enigmatic genomes across a large radiation of phyla.</title>
        <authorList>
            <person name="Brown C.T."/>
            <person name="Hug L.A."/>
            <person name="Thomas B.C."/>
            <person name="Sharon I."/>
            <person name="Castelle C.J."/>
            <person name="Singh A."/>
            <person name="Wilkins M.J."/>
            <person name="Williams K.H."/>
            <person name="Banfield J.F."/>
        </authorList>
    </citation>
    <scope>NUCLEOTIDE SEQUENCE [LARGE SCALE GENOMIC DNA]</scope>
</reference>
<gene>
    <name evidence="1" type="ORF">UW02_C0014G0006</name>
</gene>
<evidence type="ECO:0000313" key="1">
    <source>
        <dbReference type="EMBL" id="KKT19165.1"/>
    </source>
</evidence>
<organism evidence="1 2">
    <name type="scientific">Candidatus Nomurabacteria bacterium GW2011_GWB1_43_7</name>
    <dbReference type="NCBI Taxonomy" id="1618747"/>
    <lineage>
        <taxon>Bacteria</taxon>
        <taxon>Candidatus Nomuraibacteriota</taxon>
    </lineage>
</organism>
<comment type="caution">
    <text evidence="1">The sequence shown here is derived from an EMBL/GenBank/DDBJ whole genome shotgun (WGS) entry which is preliminary data.</text>
</comment>
<evidence type="ECO:0000313" key="2">
    <source>
        <dbReference type="Proteomes" id="UP000034751"/>
    </source>
</evidence>
<proteinExistence type="predicted"/>
<sequence length="69" mass="8082">MKVRFCYIRHDVSRPLRGVLRPAHFELNLNDNLLPWEVQKEGERYASEHYGLGRLVVIEDKPLPRILAG</sequence>
<dbReference type="AlphaFoldDB" id="A0A0G1FA52"/>
<accession>A0A0G1FA52</accession>